<evidence type="ECO:0000313" key="7">
    <source>
        <dbReference type="Proteomes" id="UP000019141"/>
    </source>
</evidence>
<keyword evidence="4" id="KW-0503">Monooxygenase</keyword>
<dbReference type="NCBIfam" id="TIGR03619">
    <property type="entry name" value="F420_Rv2161c"/>
    <property type="match status" value="1"/>
</dbReference>
<dbReference type="Proteomes" id="UP000019141">
    <property type="component" value="Unassembled WGS sequence"/>
</dbReference>
<dbReference type="InterPro" id="IPR019921">
    <property type="entry name" value="Lucif-like_OxRdtase_Rv2161c"/>
</dbReference>
<keyword evidence="2" id="KW-0288">FMN</keyword>
<keyword evidence="7" id="KW-1185">Reference proteome</keyword>
<protein>
    <recommendedName>
        <fullName evidence="5">Luciferase-like domain-containing protein</fullName>
    </recommendedName>
</protein>
<evidence type="ECO:0000259" key="5">
    <source>
        <dbReference type="Pfam" id="PF00296"/>
    </source>
</evidence>
<keyword evidence="3" id="KW-0560">Oxidoreductase</keyword>
<feature type="domain" description="Luciferase-like" evidence="5">
    <location>
        <begin position="14"/>
        <end position="222"/>
    </location>
</feature>
<dbReference type="EMBL" id="AZHW01000652">
    <property type="protein sequence ID" value="ETW97537.1"/>
    <property type="molecule type" value="Genomic_DNA"/>
</dbReference>
<proteinExistence type="predicted"/>
<accession>W4LHS9</accession>
<dbReference type="GO" id="GO:0046306">
    <property type="term" value="P:alkanesulfonate catabolic process"/>
    <property type="evidence" value="ECO:0007669"/>
    <property type="project" value="TreeGrafter"/>
</dbReference>
<name>W4LHS9_ENTF1</name>
<evidence type="ECO:0000313" key="6">
    <source>
        <dbReference type="EMBL" id="ETW97537.1"/>
    </source>
</evidence>
<dbReference type="PANTHER" id="PTHR42847">
    <property type="entry name" value="ALKANESULFONATE MONOOXYGENASE"/>
    <property type="match status" value="1"/>
</dbReference>
<dbReference type="PANTHER" id="PTHR42847:SF4">
    <property type="entry name" value="ALKANESULFONATE MONOOXYGENASE-RELATED"/>
    <property type="match status" value="1"/>
</dbReference>
<reference evidence="6 7" key="1">
    <citation type="journal article" date="2014" name="Nature">
        <title>An environmental bacterial taxon with a large and distinct metabolic repertoire.</title>
        <authorList>
            <person name="Wilson M.C."/>
            <person name="Mori T."/>
            <person name="Ruckert C."/>
            <person name="Uria A.R."/>
            <person name="Helf M.J."/>
            <person name="Takada K."/>
            <person name="Gernert C."/>
            <person name="Steffens U.A."/>
            <person name="Heycke N."/>
            <person name="Schmitt S."/>
            <person name="Rinke C."/>
            <person name="Helfrich E.J."/>
            <person name="Brachmann A.O."/>
            <person name="Gurgui C."/>
            <person name="Wakimoto T."/>
            <person name="Kracht M."/>
            <person name="Crusemann M."/>
            <person name="Hentschel U."/>
            <person name="Abe I."/>
            <person name="Matsunaga S."/>
            <person name="Kalinowski J."/>
            <person name="Takeyama H."/>
            <person name="Piel J."/>
        </authorList>
    </citation>
    <scope>NUCLEOTIDE SEQUENCE [LARGE SCALE GENOMIC DNA]</scope>
    <source>
        <strain evidence="7">TSY1</strain>
    </source>
</reference>
<dbReference type="Gene3D" id="3.20.20.30">
    <property type="entry name" value="Luciferase-like domain"/>
    <property type="match status" value="1"/>
</dbReference>
<gene>
    <name evidence="6" type="ORF">ETSY1_22275</name>
</gene>
<comment type="caution">
    <text evidence="6">The sequence shown here is derived from an EMBL/GenBank/DDBJ whole genome shotgun (WGS) entry which is preliminary data.</text>
</comment>
<organism evidence="6 7">
    <name type="scientific">Entotheonella factor</name>
    <dbReference type="NCBI Taxonomy" id="1429438"/>
    <lineage>
        <taxon>Bacteria</taxon>
        <taxon>Pseudomonadati</taxon>
        <taxon>Nitrospinota/Tectimicrobiota group</taxon>
        <taxon>Candidatus Tectimicrobiota</taxon>
        <taxon>Candidatus Entotheonellia</taxon>
        <taxon>Candidatus Entotheonellales</taxon>
        <taxon>Candidatus Entotheonellaceae</taxon>
        <taxon>Candidatus Entotheonella</taxon>
    </lineage>
</organism>
<dbReference type="HOGENOM" id="CLU_027853_7_1_7"/>
<dbReference type="AlphaFoldDB" id="W4LHS9"/>
<dbReference type="InterPro" id="IPR036661">
    <property type="entry name" value="Luciferase-like_sf"/>
</dbReference>
<dbReference type="InterPro" id="IPR011251">
    <property type="entry name" value="Luciferase-like_dom"/>
</dbReference>
<evidence type="ECO:0000256" key="4">
    <source>
        <dbReference type="ARBA" id="ARBA00023033"/>
    </source>
</evidence>
<dbReference type="Pfam" id="PF00296">
    <property type="entry name" value="Bac_luciferase"/>
    <property type="match status" value="1"/>
</dbReference>
<evidence type="ECO:0000256" key="3">
    <source>
        <dbReference type="ARBA" id="ARBA00023002"/>
    </source>
</evidence>
<dbReference type="GO" id="GO:0008726">
    <property type="term" value="F:alkanesulfonate monooxygenase activity"/>
    <property type="evidence" value="ECO:0007669"/>
    <property type="project" value="TreeGrafter"/>
</dbReference>
<keyword evidence="1" id="KW-0285">Flavoprotein</keyword>
<dbReference type="InterPro" id="IPR050172">
    <property type="entry name" value="SsuD_RutA_monooxygenase"/>
</dbReference>
<evidence type="ECO:0000256" key="1">
    <source>
        <dbReference type="ARBA" id="ARBA00022630"/>
    </source>
</evidence>
<dbReference type="PATRIC" id="fig|1429438.4.peg.4299"/>
<evidence type="ECO:0000256" key="2">
    <source>
        <dbReference type="ARBA" id="ARBA00022643"/>
    </source>
</evidence>
<dbReference type="SUPFAM" id="SSF51679">
    <property type="entry name" value="Bacterial luciferase-like"/>
    <property type="match status" value="1"/>
</dbReference>
<sequence>MKIGVNLINFGPSATPETLTRWVQLAETLGYHLIMTSDHIAITPDVQSRYPAPFYEPFSTLGWLAGVTRTIEIGTTVIIVPYRNPLETARVLANVDQLSGGRLIFGVGVGWAQQEFEVLGAPFHRRGVMTNEYLEAIQVLWTEDCASYEGQFVTFKDVTTTPRPVQQPHPPIWVGGASEAAMRRTVRYGQGWHPIRPRLKPFRDEQVPRLRAIAEEEQRPMPALCPRIRLRLTEAPMSDDDRIIGEGTVDQMRRDLEALQALGCTYVLLDTYFDDIEATRHPETAWRMLTVMAEQVLDLPCESLR</sequence>